<reference evidence="2" key="2">
    <citation type="submission" date="2017-10" db="EMBL/GenBank/DDBJ databases">
        <authorList>
            <person name="Banno H."/>
            <person name="Chua N.-H."/>
        </authorList>
    </citation>
    <scope>NUCLEOTIDE SEQUENCE [LARGE SCALE GENOMIC DNA]</scope>
    <source>
        <strain evidence="2">JK10</strain>
        <strain evidence="1">JK626</strain>
    </source>
</reference>
<dbReference type="InterPro" id="IPR016155">
    <property type="entry name" value="Mopterin_synth/thiamin_S_b"/>
</dbReference>
<dbReference type="SUPFAM" id="SSF54285">
    <property type="entry name" value="MoaD/ThiS"/>
    <property type="match status" value="1"/>
</dbReference>
<evidence type="ECO:0000313" key="2">
    <source>
        <dbReference type="EMBL" id="PHU39164.1"/>
    </source>
</evidence>
<dbReference type="AlphaFoldDB" id="A0A2G3E7F3"/>
<keyword evidence="3" id="KW-1185">Reference proteome</keyword>
<dbReference type="EMBL" id="PDYF01000007">
    <property type="protein sequence ID" value="PHU35927.1"/>
    <property type="molecule type" value="Genomic_DNA"/>
</dbReference>
<gene>
    <name evidence="2" type="primary">thiS</name>
    <name evidence="2" type="ORF">CSX00_12655</name>
    <name evidence="1" type="ORF">CSX01_01455</name>
</gene>
<organism evidence="2 3">
    <name type="scientific">Pseudobutyrivibrio ruminis</name>
    <dbReference type="NCBI Taxonomy" id="46206"/>
    <lineage>
        <taxon>Bacteria</taxon>
        <taxon>Bacillati</taxon>
        <taxon>Bacillota</taxon>
        <taxon>Clostridia</taxon>
        <taxon>Lachnospirales</taxon>
        <taxon>Lachnospiraceae</taxon>
        <taxon>Pseudobutyrivibrio</taxon>
    </lineage>
</organism>
<dbReference type="EMBL" id="PDYH01000058">
    <property type="protein sequence ID" value="PHU39164.1"/>
    <property type="molecule type" value="Genomic_DNA"/>
</dbReference>
<protein>
    <submittedName>
        <fullName evidence="2">Thiamine biosynthesis protein ThiS</fullName>
    </submittedName>
</protein>
<dbReference type="InterPro" id="IPR003749">
    <property type="entry name" value="ThiS/MoaD-like"/>
</dbReference>
<evidence type="ECO:0000313" key="3">
    <source>
        <dbReference type="Proteomes" id="UP000224317"/>
    </source>
</evidence>
<dbReference type="InterPro" id="IPR010035">
    <property type="entry name" value="Thi_S"/>
</dbReference>
<reference evidence="2" key="1">
    <citation type="submission" date="2017-10" db="EMBL/GenBank/DDBJ databases">
        <title>Resolving the taxonomy of Roseburia spp., Eubacterium rectale and Agathobacter spp. through phylogenomic analysis.</title>
        <authorList>
            <person name="Sheridan P.O."/>
            <person name="Walker A.W."/>
            <person name="Duncan S.H."/>
            <person name="Scott K.P."/>
            <person name="Toole P.W.O."/>
            <person name="Luis P."/>
            <person name="Flint H.J."/>
        </authorList>
    </citation>
    <scope>NUCLEOTIDE SEQUENCE [LARGE SCALE GENOMIC DNA]</scope>
    <source>
        <strain evidence="2">JK10</strain>
        <strain evidence="1">JK626</strain>
    </source>
</reference>
<sequence length="64" mass="6960">MVAINGKDYAAAGKNLASVLTEMKYDFRTIAVEINEEIVSKKFYEETILNDGDVVEVVSFVGGG</sequence>
<dbReference type="Gene3D" id="3.10.20.30">
    <property type="match status" value="1"/>
</dbReference>
<proteinExistence type="predicted"/>
<accession>A0A2G3E7F3</accession>
<dbReference type="PANTHER" id="PTHR34472">
    <property type="entry name" value="SULFUR CARRIER PROTEIN THIS"/>
    <property type="match status" value="1"/>
</dbReference>
<comment type="caution">
    <text evidence="2">The sequence shown here is derived from an EMBL/GenBank/DDBJ whole genome shotgun (WGS) entry which is preliminary data.</text>
</comment>
<name>A0A2G3E7F3_9FIRM</name>
<dbReference type="RefSeq" id="WP_090151851.1">
    <property type="nucleotide sequence ID" value="NZ_PDYF01000007.1"/>
</dbReference>
<dbReference type="Proteomes" id="UP000225889">
    <property type="component" value="Unassembled WGS sequence"/>
</dbReference>
<dbReference type="CDD" id="cd00565">
    <property type="entry name" value="Ubl_ThiS"/>
    <property type="match status" value="1"/>
</dbReference>
<evidence type="ECO:0000313" key="1">
    <source>
        <dbReference type="EMBL" id="PHU35927.1"/>
    </source>
</evidence>
<dbReference type="InterPro" id="IPR012675">
    <property type="entry name" value="Beta-grasp_dom_sf"/>
</dbReference>
<dbReference type="Proteomes" id="UP000224317">
    <property type="component" value="Unassembled WGS sequence"/>
</dbReference>
<dbReference type="Pfam" id="PF02597">
    <property type="entry name" value="ThiS"/>
    <property type="match status" value="1"/>
</dbReference>
<dbReference type="PANTHER" id="PTHR34472:SF1">
    <property type="entry name" value="SULFUR CARRIER PROTEIN THIS"/>
    <property type="match status" value="1"/>
</dbReference>
<dbReference type="NCBIfam" id="TIGR01683">
    <property type="entry name" value="thiS"/>
    <property type="match status" value="1"/>
</dbReference>